<evidence type="ECO:0000256" key="7">
    <source>
        <dbReference type="ARBA" id="ARBA00023141"/>
    </source>
</evidence>
<evidence type="ECO:0000256" key="3">
    <source>
        <dbReference type="ARBA" id="ARBA00012572"/>
    </source>
</evidence>
<dbReference type="HAMAP" id="MF_00135">
    <property type="entry name" value="PRAI"/>
    <property type="match status" value="1"/>
</dbReference>
<keyword evidence="8 9" id="KW-0413">Isomerase</keyword>
<dbReference type="GO" id="GO:0000162">
    <property type="term" value="P:L-tryptophan biosynthetic process"/>
    <property type="evidence" value="ECO:0007669"/>
    <property type="project" value="UniProtKB-UniRule"/>
</dbReference>
<dbReference type="InterPro" id="IPR001240">
    <property type="entry name" value="PRAI_dom"/>
</dbReference>
<keyword evidence="7 9" id="KW-0057">Aromatic amino acid biosynthesis</keyword>
<evidence type="ECO:0000256" key="8">
    <source>
        <dbReference type="ARBA" id="ARBA00023235"/>
    </source>
</evidence>
<organism evidence="11 12">
    <name type="scientific">Candidatus Viadribacter manganicus</name>
    <dbReference type="NCBI Taxonomy" id="1759059"/>
    <lineage>
        <taxon>Bacteria</taxon>
        <taxon>Pseudomonadati</taxon>
        <taxon>Pseudomonadota</taxon>
        <taxon>Alphaproteobacteria</taxon>
        <taxon>Hyphomonadales</taxon>
        <taxon>Hyphomonadaceae</taxon>
        <taxon>Candidatus Viadribacter</taxon>
    </lineage>
</organism>
<protein>
    <recommendedName>
        <fullName evidence="4 9">N-(5'-phosphoribosyl)anthranilate isomerase</fullName>
        <shortName evidence="9">PRAI</shortName>
        <ecNumber evidence="3 9">5.3.1.24</ecNumber>
    </recommendedName>
</protein>
<dbReference type="InterPro" id="IPR013785">
    <property type="entry name" value="Aldolase_TIM"/>
</dbReference>
<dbReference type="STRING" id="1759059.ATE48_12405"/>
<dbReference type="Gene3D" id="3.20.20.70">
    <property type="entry name" value="Aldolase class I"/>
    <property type="match status" value="1"/>
</dbReference>
<dbReference type="AlphaFoldDB" id="A0A1B1AJC3"/>
<proteinExistence type="inferred from homology"/>
<dbReference type="OrthoDB" id="9796196at2"/>
<evidence type="ECO:0000259" key="10">
    <source>
        <dbReference type="Pfam" id="PF00697"/>
    </source>
</evidence>
<keyword evidence="12" id="KW-1185">Reference proteome</keyword>
<dbReference type="NCBIfam" id="NF002295">
    <property type="entry name" value="PRK01222.1-1"/>
    <property type="match status" value="1"/>
</dbReference>
<dbReference type="UniPathway" id="UPA00035">
    <property type="reaction ID" value="UER00042"/>
</dbReference>
<evidence type="ECO:0000313" key="12">
    <source>
        <dbReference type="Proteomes" id="UP000092498"/>
    </source>
</evidence>
<dbReference type="GO" id="GO:0004640">
    <property type="term" value="F:phosphoribosylanthranilate isomerase activity"/>
    <property type="evidence" value="ECO:0007669"/>
    <property type="project" value="UniProtKB-UniRule"/>
</dbReference>
<comment type="similarity">
    <text evidence="9">Belongs to the TrpF family.</text>
</comment>
<evidence type="ECO:0000256" key="9">
    <source>
        <dbReference type="HAMAP-Rule" id="MF_00135"/>
    </source>
</evidence>
<feature type="domain" description="N-(5'phosphoribosyl) anthranilate isomerase (PRAI)" evidence="10">
    <location>
        <begin position="4"/>
        <end position="205"/>
    </location>
</feature>
<evidence type="ECO:0000313" key="11">
    <source>
        <dbReference type="EMBL" id="ANP46662.1"/>
    </source>
</evidence>
<keyword evidence="6 9" id="KW-0822">Tryptophan biosynthesis</keyword>
<dbReference type="RefSeq" id="WP_066771979.1">
    <property type="nucleotide sequence ID" value="NZ_CP013244.1"/>
</dbReference>
<dbReference type="InterPro" id="IPR044643">
    <property type="entry name" value="TrpF_fam"/>
</dbReference>
<comment type="pathway">
    <text evidence="2 9">Amino-acid biosynthesis; L-tryptophan biosynthesis; L-tryptophan from chorismate: step 3/5.</text>
</comment>
<dbReference type="EMBL" id="CP013244">
    <property type="protein sequence ID" value="ANP46662.1"/>
    <property type="molecule type" value="Genomic_DNA"/>
</dbReference>
<dbReference type="CDD" id="cd00405">
    <property type="entry name" value="PRAI"/>
    <property type="match status" value="1"/>
</dbReference>
<dbReference type="Pfam" id="PF00697">
    <property type="entry name" value="PRAI"/>
    <property type="match status" value="1"/>
</dbReference>
<keyword evidence="5 9" id="KW-0028">Amino-acid biosynthesis</keyword>
<evidence type="ECO:0000256" key="6">
    <source>
        <dbReference type="ARBA" id="ARBA00022822"/>
    </source>
</evidence>
<gene>
    <name evidence="9" type="primary">trpF</name>
    <name evidence="11" type="ORF">ATE48_12405</name>
</gene>
<evidence type="ECO:0000256" key="5">
    <source>
        <dbReference type="ARBA" id="ARBA00022605"/>
    </source>
</evidence>
<evidence type="ECO:0000256" key="4">
    <source>
        <dbReference type="ARBA" id="ARBA00022272"/>
    </source>
</evidence>
<dbReference type="PANTHER" id="PTHR42894:SF1">
    <property type="entry name" value="N-(5'-PHOSPHORIBOSYL)ANTHRANILATE ISOMERASE"/>
    <property type="match status" value="1"/>
</dbReference>
<evidence type="ECO:0000256" key="2">
    <source>
        <dbReference type="ARBA" id="ARBA00004664"/>
    </source>
</evidence>
<reference evidence="11 12" key="1">
    <citation type="submission" date="2015-11" db="EMBL/GenBank/DDBJ databases">
        <title>Whole-Genome Sequence of Candidatus Oderbacter manganicum from the National Park Lower Oder Valley, Germany.</title>
        <authorList>
            <person name="Braun B."/>
            <person name="Liere K."/>
            <person name="Szewzyk U."/>
        </authorList>
    </citation>
    <scope>NUCLEOTIDE SEQUENCE [LARGE SCALE GENOMIC DNA]</scope>
    <source>
        <strain evidence="11 12">OTSz_A_272</strain>
    </source>
</reference>
<dbReference type="KEGG" id="cbot:ATE48_12405"/>
<dbReference type="PANTHER" id="PTHR42894">
    <property type="entry name" value="N-(5'-PHOSPHORIBOSYL)ANTHRANILATE ISOMERASE"/>
    <property type="match status" value="1"/>
</dbReference>
<dbReference type="InParanoid" id="A0A1B1AJC3"/>
<sequence>MAEAKICGITDARALDAAIDGGARFVGFVVYPKSPRHLSRDKLAALAERARGQVETVVVTVDADEELLAAVAACAGPDWIQLHGSENPGKTAQARQYAQRGLIKAIGVARPEDLAQAAAFEPVADMLMFDAKPPPGGLPGGNALAFDWQILAGRRFGRPWMLSGGLTPANVAEAVSASGAAAVDVSSGVEASAGLKDPLKIAEFLAAARSA</sequence>
<dbReference type="SUPFAM" id="SSF51366">
    <property type="entry name" value="Ribulose-phoshate binding barrel"/>
    <property type="match status" value="1"/>
</dbReference>
<dbReference type="Proteomes" id="UP000092498">
    <property type="component" value="Chromosome"/>
</dbReference>
<dbReference type="EC" id="5.3.1.24" evidence="3 9"/>
<name>A0A1B1AJC3_9PROT</name>
<dbReference type="InterPro" id="IPR011060">
    <property type="entry name" value="RibuloseP-bd_barrel"/>
</dbReference>
<comment type="catalytic activity">
    <reaction evidence="1 9">
        <text>N-(5-phospho-beta-D-ribosyl)anthranilate = 1-(2-carboxyphenylamino)-1-deoxy-D-ribulose 5-phosphate</text>
        <dbReference type="Rhea" id="RHEA:21540"/>
        <dbReference type="ChEBI" id="CHEBI:18277"/>
        <dbReference type="ChEBI" id="CHEBI:58613"/>
        <dbReference type="EC" id="5.3.1.24"/>
    </reaction>
</comment>
<accession>A0A1B1AJC3</accession>
<evidence type="ECO:0000256" key="1">
    <source>
        <dbReference type="ARBA" id="ARBA00001164"/>
    </source>
</evidence>